<dbReference type="Gene3D" id="1.20.5.4130">
    <property type="match status" value="1"/>
</dbReference>
<dbReference type="PANTHER" id="PTHR36766:SF44">
    <property type="entry name" value="NBS-CODING RESISTANCE GENE ANALOG"/>
    <property type="match status" value="1"/>
</dbReference>
<dbReference type="CDD" id="cd14798">
    <property type="entry name" value="RX-CC_like"/>
    <property type="match status" value="1"/>
</dbReference>
<evidence type="ECO:0000256" key="4">
    <source>
        <dbReference type="ARBA" id="ARBA00022741"/>
    </source>
</evidence>
<evidence type="ECO:0000259" key="7">
    <source>
        <dbReference type="Pfam" id="PF00931"/>
    </source>
</evidence>
<proteinExistence type="inferred from homology"/>
<dbReference type="Gene3D" id="3.40.50.300">
    <property type="entry name" value="P-loop containing nucleotide triphosphate hydrolases"/>
    <property type="match status" value="1"/>
</dbReference>
<evidence type="ECO:0000256" key="1">
    <source>
        <dbReference type="ARBA" id="ARBA00008894"/>
    </source>
</evidence>
<dbReference type="GO" id="GO:0043531">
    <property type="term" value="F:ADP binding"/>
    <property type="evidence" value="ECO:0007669"/>
    <property type="project" value="InterPro"/>
</dbReference>
<dbReference type="Pfam" id="PF00931">
    <property type="entry name" value="NB-ARC"/>
    <property type="match status" value="1"/>
</dbReference>
<evidence type="ECO:0000256" key="3">
    <source>
        <dbReference type="ARBA" id="ARBA00022737"/>
    </source>
</evidence>
<reference evidence="8" key="2">
    <citation type="journal article" date="2024" name="Plant">
        <title>Genomic evolution and insights into agronomic trait innovations of Sesamum species.</title>
        <authorList>
            <person name="Miao H."/>
            <person name="Wang L."/>
            <person name="Qu L."/>
            <person name="Liu H."/>
            <person name="Sun Y."/>
            <person name="Le M."/>
            <person name="Wang Q."/>
            <person name="Wei S."/>
            <person name="Zheng Y."/>
            <person name="Lin W."/>
            <person name="Duan Y."/>
            <person name="Cao H."/>
            <person name="Xiong S."/>
            <person name="Wang X."/>
            <person name="Wei L."/>
            <person name="Li C."/>
            <person name="Ma Q."/>
            <person name="Ju M."/>
            <person name="Zhao R."/>
            <person name="Li G."/>
            <person name="Mu C."/>
            <person name="Tian Q."/>
            <person name="Mei H."/>
            <person name="Zhang T."/>
            <person name="Gao T."/>
            <person name="Zhang H."/>
        </authorList>
    </citation>
    <scope>NUCLEOTIDE SEQUENCE</scope>
    <source>
        <strain evidence="8">KEN1</strain>
    </source>
</reference>
<keyword evidence="4" id="KW-0547">Nucleotide-binding</keyword>
<comment type="similarity">
    <text evidence="1">Belongs to the disease resistance NB-LRR family.</text>
</comment>
<keyword evidence="2" id="KW-0433">Leucine-rich repeat</keyword>
<keyword evidence="3" id="KW-0677">Repeat</keyword>
<name>A0AAW2UJX2_9LAMI</name>
<dbReference type="AlphaFoldDB" id="A0AAW2UJX2"/>
<accession>A0AAW2UJX2</accession>
<reference evidence="8" key="1">
    <citation type="submission" date="2020-06" db="EMBL/GenBank/DDBJ databases">
        <authorList>
            <person name="Li T."/>
            <person name="Hu X."/>
            <person name="Zhang T."/>
            <person name="Song X."/>
            <person name="Zhang H."/>
            <person name="Dai N."/>
            <person name="Sheng W."/>
            <person name="Hou X."/>
            <person name="Wei L."/>
        </authorList>
    </citation>
    <scope>NUCLEOTIDE SEQUENCE</scope>
    <source>
        <strain evidence="8">KEN1</strain>
        <tissue evidence="8">Leaf</tissue>
    </source>
</reference>
<evidence type="ECO:0000256" key="2">
    <source>
        <dbReference type="ARBA" id="ARBA00022614"/>
    </source>
</evidence>
<comment type="caution">
    <text evidence="8">The sequence shown here is derived from an EMBL/GenBank/DDBJ whole genome shotgun (WGS) entry which is preliminary data.</text>
</comment>
<protein>
    <submittedName>
        <fullName evidence="8">Late blight resistance proteinR1A-10</fullName>
    </submittedName>
</protein>
<dbReference type="FunFam" id="3.40.50.300:FF:001091">
    <property type="entry name" value="Probable disease resistance protein At1g61300"/>
    <property type="match status" value="1"/>
</dbReference>
<dbReference type="InterPro" id="IPR027417">
    <property type="entry name" value="P-loop_NTPase"/>
</dbReference>
<keyword evidence="6" id="KW-0067">ATP-binding</keyword>
<dbReference type="EMBL" id="JACGWN010000012">
    <property type="protein sequence ID" value="KAL0417215.1"/>
    <property type="molecule type" value="Genomic_DNA"/>
</dbReference>
<organism evidence="8">
    <name type="scientific">Sesamum latifolium</name>
    <dbReference type="NCBI Taxonomy" id="2727402"/>
    <lineage>
        <taxon>Eukaryota</taxon>
        <taxon>Viridiplantae</taxon>
        <taxon>Streptophyta</taxon>
        <taxon>Embryophyta</taxon>
        <taxon>Tracheophyta</taxon>
        <taxon>Spermatophyta</taxon>
        <taxon>Magnoliopsida</taxon>
        <taxon>eudicotyledons</taxon>
        <taxon>Gunneridae</taxon>
        <taxon>Pentapetalae</taxon>
        <taxon>asterids</taxon>
        <taxon>lamiids</taxon>
        <taxon>Lamiales</taxon>
        <taxon>Pedaliaceae</taxon>
        <taxon>Sesamum</taxon>
    </lineage>
</organism>
<dbReference type="InterPro" id="IPR002182">
    <property type="entry name" value="NB-ARC"/>
</dbReference>
<sequence length="302" mass="34374">MQYIHGKIGFLRVFLEDHSSPNSNEGVKRLEERARDAAYAAEDIIDSHVSKQLLSKATTNEDKWYELFCQDLQKVIEEIDAIHGEVIKIQESYSISNLQSTGSLPAESSRTVCSVENDVVGHDEKLMQIKEQLMGLPSKLEIISIVGMGGISKTALAANVYNDPFITYYFYIRAWVSISQEHNLRAILVGLLSSMKKPIDKLKEGSNEQLAEYLYRSLKGNRYLIVMDDVWDTEVWDYVERLFPNDNNGSRIMLTSRLDNVAIYVNSNGLTHRVRFLSTTESWNLLPVLLPVAFHGFHLRSP</sequence>
<evidence type="ECO:0000256" key="5">
    <source>
        <dbReference type="ARBA" id="ARBA00022821"/>
    </source>
</evidence>
<dbReference type="PRINTS" id="PR00364">
    <property type="entry name" value="DISEASERSIST"/>
</dbReference>
<dbReference type="SUPFAM" id="SSF52540">
    <property type="entry name" value="P-loop containing nucleoside triphosphate hydrolases"/>
    <property type="match status" value="1"/>
</dbReference>
<evidence type="ECO:0000256" key="6">
    <source>
        <dbReference type="ARBA" id="ARBA00022840"/>
    </source>
</evidence>
<feature type="domain" description="NB-ARC" evidence="7">
    <location>
        <begin position="124"/>
        <end position="286"/>
    </location>
</feature>
<dbReference type="GO" id="GO:0005524">
    <property type="term" value="F:ATP binding"/>
    <property type="evidence" value="ECO:0007669"/>
    <property type="project" value="UniProtKB-KW"/>
</dbReference>
<evidence type="ECO:0000313" key="8">
    <source>
        <dbReference type="EMBL" id="KAL0417215.1"/>
    </source>
</evidence>
<dbReference type="InterPro" id="IPR038005">
    <property type="entry name" value="RX-like_CC"/>
</dbReference>
<dbReference type="GO" id="GO:0006952">
    <property type="term" value="P:defense response"/>
    <property type="evidence" value="ECO:0007669"/>
    <property type="project" value="UniProtKB-KW"/>
</dbReference>
<dbReference type="PANTHER" id="PTHR36766">
    <property type="entry name" value="PLANT BROAD-SPECTRUM MILDEW RESISTANCE PROTEIN RPW8"/>
    <property type="match status" value="1"/>
</dbReference>
<gene>
    <name evidence="8" type="ORF">Slati_3553400</name>
</gene>
<keyword evidence="5" id="KW-0611">Plant defense</keyword>